<dbReference type="OrthoDB" id="6159119at2759"/>
<sequence length="291" mass="33307">MVAASFHRSYIFLLLWLQQYYVNPLLANKEVYFNSYGDCSKMEPFDLDDEEYTLKHIGGTFAHETLVCNISFKAPTKFGVCLKFEKLEIEDCKVRINIYRLTKPKENLWRTFDCRLDSMPTHMCTSERAVKIQVKKSDLNSNRGYRFEIEVEKSDNVSDESVLIASIGVFIGIILGVVVFIALLGLTIVYCCCKRRNRRQKRARPLAEQQTLVPTAPPLESLSSPPQLYPKLETPYNPDLPPPYVMSDAPPPPYESEINPLLNPQNDPKITSQSYPQTQTSDDDQTLPLKQ</sequence>
<keyword evidence="2" id="KW-1133">Transmembrane helix</keyword>
<feature type="region of interest" description="Disordered" evidence="1">
    <location>
        <begin position="203"/>
        <end position="291"/>
    </location>
</feature>
<proteinExistence type="predicted"/>
<dbReference type="VEuPathDB" id="VectorBase:BGLB026915"/>
<dbReference type="Proteomes" id="UP000076420">
    <property type="component" value="Unassembled WGS sequence"/>
</dbReference>
<evidence type="ECO:0000313" key="4">
    <source>
        <dbReference type="EnsemblMetazoa" id="BGLB026915-PA"/>
    </source>
</evidence>
<dbReference type="KEGG" id="bgt:106073519"/>
<accession>A0A2C9L4S6</accession>
<reference evidence="4" key="1">
    <citation type="submission" date="2020-05" db="UniProtKB">
        <authorList>
            <consortium name="EnsemblMetazoa"/>
        </authorList>
    </citation>
    <scope>IDENTIFICATION</scope>
    <source>
        <strain evidence="4">BB02</strain>
    </source>
</reference>
<keyword evidence="2" id="KW-0812">Transmembrane</keyword>
<feature type="chain" id="PRO_5014285063" description="CUB domain-containing protein" evidence="3">
    <location>
        <begin position="28"/>
        <end position="291"/>
    </location>
</feature>
<organism evidence="4 5">
    <name type="scientific">Biomphalaria glabrata</name>
    <name type="common">Bloodfluke planorb</name>
    <name type="synonym">Freshwater snail</name>
    <dbReference type="NCBI Taxonomy" id="6526"/>
    <lineage>
        <taxon>Eukaryota</taxon>
        <taxon>Metazoa</taxon>
        <taxon>Spiralia</taxon>
        <taxon>Lophotrochozoa</taxon>
        <taxon>Mollusca</taxon>
        <taxon>Gastropoda</taxon>
        <taxon>Heterobranchia</taxon>
        <taxon>Euthyneura</taxon>
        <taxon>Panpulmonata</taxon>
        <taxon>Hygrophila</taxon>
        <taxon>Lymnaeoidea</taxon>
        <taxon>Planorbidae</taxon>
        <taxon>Biomphalaria</taxon>
    </lineage>
</organism>
<feature type="compositionally biased region" description="Pro residues" evidence="1">
    <location>
        <begin position="238"/>
        <end position="254"/>
    </location>
</feature>
<keyword evidence="3" id="KW-0732">Signal</keyword>
<evidence type="ECO:0000313" key="5">
    <source>
        <dbReference type="Proteomes" id="UP000076420"/>
    </source>
</evidence>
<dbReference type="AlphaFoldDB" id="A0A2C9L4S6"/>
<evidence type="ECO:0008006" key="6">
    <source>
        <dbReference type="Google" id="ProtNLM"/>
    </source>
</evidence>
<feature type="compositionally biased region" description="Polar residues" evidence="1">
    <location>
        <begin position="262"/>
        <end position="280"/>
    </location>
</feature>
<dbReference type="EnsemblMetazoa" id="BGLB026915-RB">
    <property type="protein sequence ID" value="BGLB026915-PB"/>
    <property type="gene ID" value="BGLB026915"/>
</dbReference>
<evidence type="ECO:0000256" key="2">
    <source>
        <dbReference type="SAM" id="Phobius"/>
    </source>
</evidence>
<feature type="signal peptide" evidence="3">
    <location>
        <begin position="1"/>
        <end position="27"/>
    </location>
</feature>
<evidence type="ECO:0000256" key="3">
    <source>
        <dbReference type="SAM" id="SignalP"/>
    </source>
</evidence>
<dbReference type="VEuPathDB" id="VectorBase:BGLAX_027219"/>
<keyword evidence="2" id="KW-0472">Membrane</keyword>
<feature type="transmembrane region" description="Helical" evidence="2">
    <location>
        <begin position="162"/>
        <end position="192"/>
    </location>
</feature>
<feature type="compositionally biased region" description="Low complexity" evidence="1">
    <location>
        <begin position="218"/>
        <end position="230"/>
    </location>
</feature>
<dbReference type="EnsemblMetazoa" id="BGLB026915-RA">
    <property type="protein sequence ID" value="BGLB026915-PA"/>
    <property type="gene ID" value="BGLB026915"/>
</dbReference>
<evidence type="ECO:0000256" key="1">
    <source>
        <dbReference type="SAM" id="MobiDB-lite"/>
    </source>
</evidence>
<protein>
    <recommendedName>
        <fullName evidence="6">CUB domain-containing protein</fullName>
    </recommendedName>
</protein>
<gene>
    <name evidence="4" type="primary">106073519</name>
</gene>
<name>A0A2C9L4S6_BIOGL</name>